<evidence type="ECO:0000313" key="2">
    <source>
        <dbReference type="EMBL" id="KAK5599372.1"/>
    </source>
</evidence>
<feature type="region of interest" description="Disordered" evidence="1">
    <location>
        <begin position="1"/>
        <end position="37"/>
    </location>
</feature>
<dbReference type="EMBL" id="JAHHUM010002943">
    <property type="protein sequence ID" value="KAK5599372.1"/>
    <property type="molecule type" value="Genomic_DNA"/>
</dbReference>
<protein>
    <submittedName>
        <fullName evidence="2">Uncharacterized protein</fullName>
    </submittedName>
</protein>
<reference evidence="2 3" key="1">
    <citation type="submission" date="2021-06" db="EMBL/GenBank/DDBJ databases">
        <authorList>
            <person name="Palmer J.M."/>
        </authorList>
    </citation>
    <scope>NUCLEOTIDE SEQUENCE [LARGE SCALE GENOMIC DNA]</scope>
    <source>
        <strain evidence="2 3">MEX-2019</strain>
        <tissue evidence="2">Muscle</tissue>
    </source>
</reference>
<gene>
    <name evidence="2" type="ORF">CRENBAI_022097</name>
</gene>
<keyword evidence="3" id="KW-1185">Reference proteome</keyword>
<accession>A0AAV9QTC0</accession>
<proteinExistence type="predicted"/>
<organism evidence="2 3">
    <name type="scientific">Crenichthys baileyi</name>
    <name type="common">White River springfish</name>
    <dbReference type="NCBI Taxonomy" id="28760"/>
    <lineage>
        <taxon>Eukaryota</taxon>
        <taxon>Metazoa</taxon>
        <taxon>Chordata</taxon>
        <taxon>Craniata</taxon>
        <taxon>Vertebrata</taxon>
        <taxon>Euteleostomi</taxon>
        <taxon>Actinopterygii</taxon>
        <taxon>Neopterygii</taxon>
        <taxon>Teleostei</taxon>
        <taxon>Neoteleostei</taxon>
        <taxon>Acanthomorphata</taxon>
        <taxon>Ovalentaria</taxon>
        <taxon>Atherinomorphae</taxon>
        <taxon>Cyprinodontiformes</taxon>
        <taxon>Goodeidae</taxon>
        <taxon>Crenichthys</taxon>
    </lineage>
</organism>
<name>A0AAV9QTC0_9TELE</name>
<evidence type="ECO:0000313" key="3">
    <source>
        <dbReference type="Proteomes" id="UP001311232"/>
    </source>
</evidence>
<feature type="compositionally biased region" description="Polar residues" evidence="1">
    <location>
        <begin position="16"/>
        <end position="28"/>
    </location>
</feature>
<sequence length="106" mass="11582">MSAPSLKPSLRHSVSEWHSNNQQLSGTAQHERHVSHEIRQEARTLRNETRCKVGPLEGGDCGSVGRVVILSSESCGMDSSFFLPHVDVPLGKALNLKLPTDLRIGV</sequence>
<evidence type="ECO:0000256" key="1">
    <source>
        <dbReference type="SAM" id="MobiDB-lite"/>
    </source>
</evidence>
<dbReference type="Proteomes" id="UP001311232">
    <property type="component" value="Unassembled WGS sequence"/>
</dbReference>
<dbReference type="AlphaFoldDB" id="A0AAV9QTC0"/>
<comment type="caution">
    <text evidence="2">The sequence shown here is derived from an EMBL/GenBank/DDBJ whole genome shotgun (WGS) entry which is preliminary data.</text>
</comment>